<feature type="non-terminal residue" evidence="11">
    <location>
        <position position="1"/>
    </location>
</feature>
<feature type="domain" description="PDZ" evidence="9">
    <location>
        <begin position="57"/>
        <end position="140"/>
    </location>
</feature>
<dbReference type="SMART" id="SM00132">
    <property type="entry name" value="LIM"/>
    <property type="match status" value="1"/>
</dbReference>
<feature type="compositionally biased region" description="Polar residues" evidence="7">
    <location>
        <begin position="304"/>
        <end position="314"/>
    </location>
</feature>
<dbReference type="InterPro" id="IPR050604">
    <property type="entry name" value="PDZ-LIM_domain"/>
</dbReference>
<protein>
    <recommendedName>
        <fullName evidence="12">PDZ and LIM domain protein Zasp</fullName>
    </recommendedName>
</protein>
<dbReference type="GO" id="GO:0005912">
    <property type="term" value="C:adherens junction"/>
    <property type="evidence" value="ECO:0007669"/>
    <property type="project" value="TreeGrafter"/>
</dbReference>
<evidence type="ECO:0000256" key="7">
    <source>
        <dbReference type="SAM" id="MobiDB-lite"/>
    </source>
</evidence>
<keyword evidence="2" id="KW-0963">Cytoplasm</keyword>
<dbReference type="InterPro" id="IPR006643">
    <property type="entry name" value="Zasp-like_motif"/>
</dbReference>
<dbReference type="SUPFAM" id="SSF57716">
    <property type="entry name" value="Glucocorticoid receptor-like (DNA-binding domain)"/>
    <property type="match status" value="1"/>
</dbReference>
<dbReference type="Gene3D" id="2.10.110.10">
    <property type="entry name" value="Cysteine Rich Protein"/>
    <property type="match status" value="1"/>
</dbReference>
<dbReference type="AlphaFoldDB" id="A0A0B7B077"/>
<sequence>PTSFRSVWSGIYRSLRVATQETCLCQSCVVNSISSVQLWIACDKMSNIEYKPAEKLQIRLLRPDSNASWGFRLQGGIDFSTPLSIQSINPGSISERYGLKPGDAILAINSATSDAMTHDEAKAEIMRSGNEIIMLVERGAVKIWKPQVTPLNELRPQELRTITSATGEDFQPLQKTSLAINKPLDDPCNIGSSHNRSAQPFGAPKVAVPNVVHAQYNSPMGLYSANNIAHSYSQQTAGIQSQMQGLELNDAAVDSNISDSGQNLENGALVPDDEDQESEKYTVAPPLPPSALPNNNSIPVTDPPKSTSESSPAPKTSRDLHPIAQSAVFEDQKGDTPEYRGYTNPSMQSRSFKYLQEQMEADAEGNNNSTAGGFRPVAAPVSKPPSDKPQQPSMRCGGCDMLATGVIVKANGVPYHVACFKCTSCSMNLKQKGFFVVEGSLYCETHAKRHAKPPGPDMVAVPMYR</sequence>
<dbReference type="PROSITE" id="PS50106">
    <property type="entry name" value="PDZ"/>
    <property type="match status" value="1"/>
</dbReference>
<comment type="subcellular location">
    <subcellularLocation>
        <location evidence="1">Cytoplasm</location>
    </subcellularLocation>
</comment>
<dbReference type="GO" id="GO:0030018">
    <property type="term" value="C:Z disc"/>
    <property type="evidence" value="ECO:0007669"/>
    <property type="project" value="TreeGrafter"/>
</dbReference>
<dbReference type="SMART" id="SM00228">
    <property type="entry name" value="PDZ"/>
    <property type="match status" value="1"/>
</dbReference>
<organism evidence="11">
    <name type="scientific">Arion vulgaris</name>
    <dbReference type="NCBI Taxonomy" id="1028688"/>
    <lineage>
        <taxon>Eukaryota</taxon>
        <taxon>Metazoa</taxon>
        <taxon>Spiralia</taxon>
        <taxon>Lophotrochozoa</taxon>
        <taxon>Mollusca</taxon>
        <taxon>Gastropoda</taxon>
        <taxon>Heterobranchia</taxon>
        <taxon>Euthyneura</taxon>
        <taxon>Panpulmonata</taxon>
        <taxon>Eupulmonata</taxon>
        <taxon>Stylommatophora</taxon>
        <taxon>Helicina</taxon>
        <taxon>Arionoidea</taxon>
        <taxon>Arionidae</taxon>
        <taxon>Arion</taxon>
    </lineage>
</organism>
<keyword evidence="4 6" id="KW-0862">Zinc</keyword>
<name>A0A0B7B077_9EUPU</name>
<evidence type="ECO:0000256" key="4">
    <source>
        <dbReference type="ARBA" id="ARBA00022833"/>
    </source>
</evidence>
<evidence type="ECO:0000259" key="8">
    <source>
        <dbReference type="PROSITE" id="PS50023"/>
    </source>
</evidence>
<accession>A0A0B7B077</accession>
<evidence type="ECO:0000256" key="2">
    <source>
        <dbReference type="ARBA" id="ARBA00022490"/>
    </source>
</evidence>
<gene>
    <name evidence="11" type="primary">ORF155555</name>
    <name evidence="10" type="synonym">ORF155549</name>
</gene>
<evidence type="ECO:0000256" key="1">
    <source>
        <dbReference type="ARBA" id="ARBA00004496"/>
    </source>
</evidence>
<dbReference type="GO" id="GO:0046872">
    <property type="term" value="F:metal ion binding"/>
    <property type="evidence" value="ECO:0007669"/>
    <property type="project" value="UniProtKB-KW"/>
</dbReference>
<dbReference type="PROSITE" id="PS50023">
    <property type="entry name" value="LIM_DOMAIN_2"/>
    <property type="match status" value="1"/>
</dbReference>
<evidence type="ECO:0000256" key="6">
    <source>
        <dbReference type="PROSITE-ProRule" id="PRU00125"/>
    </source>
</evidence>
<dbReference type="GO" id="GO:0051371">
    <property type="term" value="F:muscle alpha-actinin binding"/>
    <property type="evidence" value="ECO:0007669"/>
    <property type="project" value="TreeGrafter"/>
</dbReference>
<dbReference type="GO" id="GO:0003779">
    <property type="term" value="F:actin binding"/>
    <property type="evidence" value="ECO:0007669"/>
    <property type="project" value="TreeGrafter"/>
</dbReference>
<keyword evidence="3 6" id="KW-0479">Metal-binding</keyword>
<feature type="region of interest" description="Disordered" evidence="7">
    <location>
        <begin position="360"/>
        <end position="392"/>
    </location>
</feature>
<dbReference type="EMBL" id="HACG01039893">
    <property type="protein sequence ID" value="CEK86758.1"/>
    <property type="molecule type" value="Transcribed_RNA"/>
</dbReference>
<dbReference type="PANTHER" id="PTHR24214">
    <property type="entry name" value="PDZ AND LIM DOMAIN PROTEIN ZASP"/>
    <property type="match status" value="1"/>
</dbReference>
<reference evidence="11" key="1">
    <citation type="submission" date="2014-12" db="EMBL/GenBank/DDBJ databases">
        <title>Insight into the proteome of Arion vulgaris.</title>
        <authorList>
            <person name="Aradska J."/>
            <person name="Bulat T."/>
            <person name="Smidak R."/>
            <person name="Sarate P."/>
            <person name="Gangsoo J."/>
            <person name="Sialana F."/>
            <person name="Bilban M."/>
            <person name="Lubec G."/>
        </authorList>
    </citation>
    <scope>NUCLEOTIDE SEQUENCE</scope>
    <source>
        <tissue evidence="11">Skin</tissue>
    </source>
</reference>
<evidence type="ECO:0000313" key="11">
    <source>
        <dbReference type="EMBL" id="CEK86759.1"/>
    </source>
</evidence>
<dbReference type="SMART" id="SM00735">
    <property type="entry name" value="ZM"/>
    <property type="match status" value="1"/>
</dbReference>
<dbReference type="FunFam" id="2.30.42.10:FF:000055">
    <property type="entry name" value="PDZ and LIM domain protein 3"/>
    <property type="match status" value="1"/>
</dbReference>
<dbReference type="CDD" id="cd23068">
    <property type="entry name" value="PDZ_ZASP52-like"/>
    <property type="match status" value="1"/>
</dbReference>
<evidence type="ECO:0000256" key="5">
    <source>
        <dbReference type="ARBA" id="ARBA00023038"/>
    </source>
</evidence>
<dbReference type="Gene3D" id="2.30.42.10">
    <property type="match status" value="1"/>
</dbReference>
<evidence type="ECO:0008006" key="12">
    <source>
        <dbReference type="Google" id="ProtNLM"/>
    </source>
</evidence>
<dbReference type="PANTHER" id="PTHR24214:SF38">
    <property type="entry name" value="PDZ AND LIM DOMAIN PROTEIN ZASP-RELATED"/>
    <property type="match status" value="1"/>
</dbReference>
<dbReference type="Pfam" id="PF00412">
    <property type="entry name" value="LIM"/>
    <property type="match status" value="1"/>
</dbReference>
<dbReference type="GO" id="GO:0030036">
    <property type="term" value="P:actin cytoskeleton organization"/>
    <property type="evidence" value="ECO:0007669"/>
    <property type="project" value="TreeGrafter"/>
</dbReference>
<dbReference type="InterPro" id="IPR036034">
    <property type="entry name" value="PDZ_sf"/>
</dbReference>
<dbReference type="GO" id="GO:0007507">
    <property type="term" value="P:heart development"/>
    <property type="evidence" value="ECO:0007669"/>
    <property type="project" value="TreeGrafter"/>
</dbReference>
<dbReference type="Pfam" id="PF00595">
    <property type="entry name" value="PDZ"/>
    <property type="match status" value="1"/>
</dbReference>
<dbReference type="EMBL" id="HACG01039894">
    <property type="protein sequence ID" value="CEK86759.1"/>
    <property type="molecule type" value="Transcribed_RNA"/>
</dbReference>
<dbReference type="PROSITE" id="PS00478">
    <property type="entry name" value="LIM_DOMAIN_1"/>
    <property type="match status" value="1"/>
</dbReference>
<evidence type="ECO:0000256" key="3">
    <source>
        <dbReference type="ARBA" id="ARBA00022723"/>
    </source>
</evidence>
<proteinExistence type="predicted"/>
<evidence type="ECO:0000313" key="10">
    <source>
        <dbReference type="EMBL" id="CEK86758.1"/>
    </source>
</evidence>
<dbReference type="GO" id="GO:0001725">
    <property type="term" value="C:stress fiber"/>
    <property type="evidence" value="ECO:0007669"/>
    <property type="project" value="TreeGrafter"/>
</dbReference>
<feature type="compositionally biased region" description="Polar residues" evidence="7">
    <location>
        <begin position="256"/>
        <end position="265"/>
    </location>
</feature>
<keyword evidence="5 6" id="KW-0440">LIM domain</keyword>
<evidence type="ECO:0000259" key="9">
    <source>
        <dbReference type="PROSITE" id="PS50106"/>
    </source>
</evidence>
<dbReference type="GO" id="GO:0031941">
    <property type="term" value="C:filamentous actin"/>
    <property type="evidence" value="ECO:0007669"/>
    <property type="project" value="TreeGrafter"/>
</dbReference>
<dbReference type="Pfam" id="PF15936">
    <property type="entry name" value="DUF4749"/>
    <property type="match status" value="1"/>
</dbReference>
<dbReference type="InterPro" id="IPR031847">
    <property type="entry name" value="PDLI1-4/Zasp-like_mid"/>
</dbReference>
<dbReference type="SUPFAM" id="SSF50156">
    <property type="entry name" value="PDZ domain-like"/>
    <property type="match status" value="1"/>
</dbReference>
<dbReference type="GO" id="GO:0061061">
    <property type="term" value="P:muscle structure development"/>
    <property type="evidence" value="ECO:0007669"/>
    <property type="project" value="TreeGrafter"/>
</dbReference>
<feature type="region of interest" description="Disordered" evidence="7">
    <location>
        <begin position="256"/>
        <end position="346"/>
    </location>
</feature>
<feature type="domain" description="LIM zinc-binding" evidence="8">
    <location>
        <begin position="394"/>
        <end position="453"/>
    </location>
</feature>
<dbReference type="InterPro" id="IPR001781">
    <property type="entry name" value="Znf_LIM"/>
</dbReference>
<dbReference type="InterPro" id="IPR001478">
    <property type="entry name" value="PDZ"/>
</dbReference>